<feature type="region of interest" description="Disordered" evidence="1">
    <location>
        <begin position="248"/>
        <end position="326"/>
    </location>
</feature>
<feature type="compositionally biased region" description="Acidic residues" evidence="1">
    <location>
        <begin position="259"/>
        <end position="279"/>
    </location>
</feature>
<dbReference type="KEGG" id="spac:B1H29_26010"/>
<feature type="compositionally biased region" description="Low complexity" evidence="1">
    <location>
        <begin position="75"/>
        <end position="86"/>
    </location>
</feature>
<feature type="compositionally biased region" description="Basic and acidic residues" evidence="1">
    <location>
        <begin position="64"/>
        <end position="74"/>
    </location>
</feature>
<evidence type="ECO:0000313" key="4">
    <source>
        <dbReference type="Proteomes" id="UP000189443"/>
    </source>
</evidence>
<dbReference type="Proteomes" id="UP000189443">
    <property type="component" value="Chromosome"/>
</dbReference>
<feature type="compositionally biased region" description="Gly residues" evidence="1">
    <location>
        <begin position="297"/>
        <end position="317"/>
    </location>
</feature>
<feature type="region of interest" description="Disordered" evidence="1">
    <location>
        <begin position="55"/>
        <end position="105"/>
    </location>
</feature>
<keyword evidence="2" id="KW-0472">Membrane</keyword>
<evidence type="ECO:0000256" key="1">
    <source>
        <dbReference type="SAM" id="MobiDB-lite"/>
    </source>
</evidence>
<accession>A0A1S6JDN8</accession>
<dbReference type="EMBL" id="CP019724">
    <property type="protein sequence ID" value="AQS69876.1"/>
    <property type="molecule type" value="Genomic_DNA"/>
</dbReference>
<keyword evidence="4" id="KW-1185">Reference proteome</keyword>
<evidence type="ECO:0000256" key="2">
    <source>
        <dbReference type="SAM" id="Phobius"/>
    </source>
</evidence>
<reference evidence="3 4" key="1">
    <citation type="submission" date="2017-02" db="EMBL/GenBank/DDBJ databases">
        <title>Streptomyces pactum ACT12 Genome sequencing and assembly.</title>
        <authorList>
            <person name="Xue Q."/>
            <person name="Yan X."/>
            <person name="Jia L."/>
            <person name="Yan H."/>
        </authorList>
    </citation>
    <scope>NUCLEOTIDE SEQUENCE [LARGE SCALE GENOMIC DNA]</scope>
    <source>
        <strain evidence="3 4">ACT12</strain>
    </source>
</reference>
<organism evidence="3 4">
    <name type="scientific">Streptomyces pactum</name>
    <dbReference type="NCBI Taxonomy" id="68249"/>
    <lineage>
        <taxon>Bacteria</taxon>
        <taxon>Bacillati</taxon>
        <taxon>Actinomycetota</taxon>
        <taxon>Actinomycetes</taxon>
        <taxon>Kitasatosporales</taxon>
        <taxon>Streptomycetaceae</taxon>
        <taxon>Streptomyces</taxon>
    </lineage>
</organism>
<name>A0A1S6JDN8_9ACTN</name>
<feature type="transmembrane region" description="Helical" evidence="2">
    <location>
        <begin position="6"/>
        <end position="25"/>
    </location>
</feature>
<proteinExistence type="predicted"/>
<dbReference type="AlphaFoldDB" id="A0A1S6JDN8"/>
<dbReference type="Gene3D" id="3.30.10.20">
    <property type="match status" value="1"/>
</dbReference>
<keyword evidence="2" id="KW-0812">Transmembrane</keyword>
<feature type="compositionally biased region" description="Basic and acidic residues" evidence="1">
    <location>
        <begin position="87"/>
        <end position="105"/>
    </location>
</feature>
<evidence type="ECO:0000313" key="3">
    <source>
        <dbReference type="EMBL" id="AQS69876.1"/>
    </source>
</evidence>
<gene>
    <name evidence="3" type="ORF">B1H29_26010</name>
</gene>
<keyword evidence="2" id="KW-1133">Transmembrane helix</keyword>
<protein>
    <recommendedName>
        <fullName evidence="5">PASTA domain-containing protein</fullName>
    </recommendedName>
</protein>
<sequence>MPLLGLVNQYLGFLALIAAIVVIWTDSPWQKGVKVAATIGAMALLGAVLPDPPQDGAAGTVAEADGKGAADGRAADALASASPSPGGDREPTPRPRPNAVDHRGMRLDEARDRAEAAGFGVDDHNASDDDKSIWMRSNWTVCFQQTGWTSSGTKTIDFGAVQTGAPCPEADGGAVPWPEMPDLVWKTWKTARKEVVALGVPEDHLWADTAYLNDQLPDEGEYDDWRVCATDPVEGADVTLDIRVTLELTDPANGCPEPDREDGDEPSLPDRDDDGDPDYSDPFPGDRDRNSTFPNGLPGGSGSSGSSSGGGGGGGGDWNCPGTRWC</sequence>
<evidence type="ECO:0008006" key="5">
    <source>
        <dbReference type="Google" id="ProtNLM"/>
    </source>
</evidence>
<dbReference type="OrthoDB" id="4295435at2"/>
<dbReference type="RefSeq" id="WP_055416640.1">
    <property type="nucleotide sequence ID" value="NZ_CP019724.1"/>
</dbReference>